<dbReference type="InterPro" id="IPR009056">
    <property type="entry name" value="Cyt_c-like_dom"/>
</dbReference>
<dbReference type="Pfam" id="PF16694">
    <property type="entry name" value="Cytochrome_P460"/>
    <property type="match status" value="2"/>
</dbReference>
<dbReference type="PROSITE" id="PS51257">
    <property type="entry name" value="PROKAR_LIPOPROTEIN"/>
    <property type="match status" value="1"/>
</dbReference>
<feature type="chain" id="PRO_5042921032" description="Cytochrome c domain-containing protein" evidence="4">
    <location>
        <begin position="21"/>
        <end position="661"/>
    </location>
</feature>
<dbReference type="GO" id="GO:0046872">
    <property type="term" value="F:metal ion binding"/>
    <property type="evidence" value="ECO:0007669"/>
    <property type="project" value="UniProtKB-KW"/>
</dbReference>
<dbReference type="Gene3D" id="3.50.70.20">
    <property type="entry name" value="Cytochrome P460"/>
    <property type="match status" value="4"/>
</dbReference>
<evidence type="ECO:0000256" key="3">
    <source>
        <dbReference type="PROSITE-ProRule" id="PRU00433"/>
    </source>
</evidence>
<dbReference type="GO" id="GO:0009055">
    <property type="term" value="F:electron transfer activity"/>
    <property type="evidence" value="ECO:0007669"/>
    <property type="project" value="InterPro"/>
</dbReference>
<dbReference type="InterPro" id="IPR032033">
    <property type="entry name" value="Cytochrome_P460"/>
</dbReference>
<dbReference type="KEGG" id="marq:MARGE09_P0874"/>
<dbReference type="AlphaFoldDB" id="A0AAN1WFI9"/>
<dbReference type="InterPro" id="IPR038142">
    <property type="entry name" value="Cytochrome_P460_sp"/>
</dbReference>
<evidence type="ECO:0000256" key="4">
    <source>
        <dbReference type="SAM" id="SignalP"/>
    </source>
</evidence>
<accession>A0AAN1WFI9</accession>
<organism evidence="6 7">
    <name type="scientific">Marinagarivorans cellulosilyticus</name>
    <dbReference type="NCBI Taxonomy" id="2721545"/>
    <lineage>
        <taxon>Bacteria</taxon>
        <taxon>Pseudomonadati</taxon>
        <taxon>Pseudomonadota</taxon>
        <taxon>Gammaproteobacteria</taxon>
        <taxon>Cellvibrionales</taxon>
        <taxon>Cellvibrionaceae</taxon>
        <taxon>Marinagarivorans</taxon>
    </lineage>
</organism>
<evidence type="ECO:0000256" key="1">
    <source>
        <dbReference type="ARBA" id="ARBA00022723"/>
    </source>
</evidence>
<keyword evidence="1 3" id="KW-0479">Metal-binding</keyword>
<dbReference type="SUPFAM" id="SSF48695">
    <property type="entry name" value="Multiheme cytochromes"/>
    <property type="match status" value="1"/>
</dbReference>
<dbReference type="EMBL" id="AP023086">
    <property type="protein sequence ID" value="BCD96674.1"/>
    <property type="molecule type" value="Genomic_DNA"/>
</dbReference>
<evidence type="ECO:0000259" key="5">
    <source>
        <dbReference type="PROSITE" id="PS51007"/>
    </source>
</evidence>
<dbReference type="RefSeq" id="WP_236986165.1">
    <property type="nucleotide sequence ID" value="NZ_AP023086.1"/>
</dbReference>
<gene>
    <name evidence="6" type="ORF">MARGE09_P0874</name>
</gene>
<evidence type="ECO:0000313" key="7">
    <source>
        <dbReference type="Proteomes" id="UP001320119"/>
    </source>
</evidence>
<protein>
    <recommendedName>
        <fullName evidence="5">Cytochrome c domain-containing protein</fullName>
    </recommendedName>
</protein>
<dbReference type="Proteomes" id="UP001320119">
    <property type="component" value="Chromosome"/>
</dbReference>
<keyword evidence="2 3" id="KW-0408">Iron</keyword>
<sequence>MNNFYSRPLRPAYFAGSLFALTAILSACSSSDKETPQTSSSATTSSSTAMIDNGFEASISDFIDYPTWAVADYAIGNSNLGLKGAHQGDDDNYTRKTFMNTTAANSSGEFAQGSIIVKETFTYTMTSNGWEKSLAADGGLLGMVKRGGDFNSDHGGWEWFMLAGDLSSVVAQGSDLMNGACNACHSVAEQQGGMDYSFPKPTEYIATDALFANYQSWDMIEFTAEPHAKLGGAHLNSDTPPLRRIFQKQLLANPTDAGDMGYPIGTVLVKDVSVDNNIEQVVAMVKRGGDFNPDNGGWEWFMLDPNDYSILMDDQNMPVRGADLLGGACNSCHGLATDDLGADYVFKHQHAPFNTDTTGQYVANKASFMGYTNWTLTDYALGVSNPFIGGAHQGSNSEFARAVFQNEKAGMLSGDEYPMGTVIIKETFTTNNGDKVFAEMGGVLAMVKRGGEYNPDHNGWEWLMLSPTGDIAARSATLMNGNCNACHSKGVEDFGTDYTFNKPSEYVATIADFDDYKNWTQIGTNTGNNPANGGAHDVNSVRKTYKKQATASPYFEADGYPIGTTILKELTVDDQVTQLYGMVKRGGDFNSANGNWEWFLLANDGSAITTRGADVGGGICNVCHGKAGLMGDDVDASFMGKDYVFYHDDDPVPMPISAMAM</sequence>
<feature type="domain" description="Cytochrome c" evidence="5">
    <location>
        <begin position="469"/>
        <end position="559"/>
    </location>
</feature>
<evidence type="ECO:0000256" key="2">
    <source>
        <dbReference type="ARBA" id="ARBA00023004"/>
    </source>
</evidence>
<name>A0AAN1WFI9_9GAMM</name>
<dbReference type="CDD" id="cd20716">
    <property type="entry name" value="cyt_P460_fam"/>
    <property type="match status" value="4"/>
</dbReference>
<feature type="signal peptide" evidence="4">
    <location>
        <begin position="1"/>
        <end position="20"/>
    </location>
</feature>
<dbReference type="InterPro" id="IPR036280">
    <property type="entry name" value="Multihaem_cyt_sf"/>
</dbReference>
<feature type="domain" description="Cytochrome c" evidence="5">
    <location>
        <begin position="168"/>
        <end position="289"/>
    </location>
</feature>
<keyword evidence="3" id="KW-0349">Heme</keyword>
<dbReference type="PROSITE" id="PS51007">
    <property type="entry name" value="CYTC"/>
    <property type="match status" value="2"/>
</dbReference>
<keyword evidence="7" id="KW-1185">Reference proteome</keyword>
<evidence type="ECO:0000313" key="6">
    <source>
        <dbReference type="EMBL" id="BCD96674.1"/>
    </source>
</evidence>
<proteinExistence type="predicted"/>
<reference evidence="6 7" key="1">
    <citation type="journal article" date="2022" name="IScience">
        <title>An ultrasensitive nanofiber-based assay for enzymatic hydrolysis and deep-sea microbial degradation of cellulose.</title>
        <authorList>
            <person name="Tsudome M."/>
            <person name="Tachioka M."/>
            <person name="Miyazaki M."/>
            <person name="Uchimura K."/>
            <person name="Tsuda M."/>
            <person name="Takaki Y."/>
            <person name="Deguchi S."/>
        </authorList>
    </citation>
    <scope>NUCLEOTIDE SEQUENCE [LARGE SCALE GENOMIC DNA]</scope>
    <source>
        <strain evidence="6 7">GE09</strain>
    </source>
</reference>
<keyword evidence="4" id="KW-0732">Signal</keyword>
<dbReference type="GO" id="GO:0020037">
    <property type="term" value="F:heme binding"/>
    <property type="evidence" value="ECO:0007669"/>
    <property type="project" value="InterPro"/>
</dbReference>